<dbReference type="AlphaFoldDB" id="A0A738CSJ5"/>
<proteinExistence type="predicted"/>
<comment type="caution">
    <text evidence="1">The sequence shown here is derived from an EMBL/GenBank/DDBJ whole genome shotgun (WGS) entry which is preliminary data.</text>
</comment>
<dbReference type="EMBL" id="DAATHJ010000037">
    <property type="protein sequence ID" value="HAE8612647.1"/>
    <property type="molecule type" value="Genomic_DNA"/>
</dbReference>
<evidence type="ECO:0000313" key="1">
    <source>
        <dbReference type="EMBL" id="HAE8612647.1"/>
    </source>
</evidence>
<gene>
    <name evidence="1" type="ORF">G4W81_004366</name>
</gene>
<name>A0A738CSJ5_SALER</name>
<protein>
    <submittedName>
        <fullName evidence="1">DUF4756 family protein</fullName>
    </submittedName>
</protein>
<dbReference type="InterPro" id="IPR031864">
    <property type="entry name" value="DUF4756"/>
</dbReference>
<organism evidence="1">
    <name type="scientific">Salmonella enterica subsp. salamae serovar 30:1,z28:z6</name>
    <dbReference type="NCBI Taxonomy" id="1967615"/>
    <lineage>
        <taxon>Bacteria</taxon>
        <taxon>Pseudomonadati</taxon>
        <taxon>Pseudomonadota</taxon>
        <taxon>Gammaproteobacteria</taxon>
        <taxon>Enterobacterales</taxon>
        <taxon>Enterobacteriaceae</taxon>
        <taxon>Salmonella</taxon>
    </lineage>
</organism>
<reference evidence="1" key="1">
    <citation type="journal article" date="2018" name="Genome Biol.">
        <title>SKESA: strategic k-mer extension for scrupulous assemblies.</title>
        <authorList>
            <person name="Souvorov A."/>
            <person name="Agarwala R."/>
            <person name="Lipman D.J."/>
        </authorList>
    </citation>
    <scope>NUCLEOTIDE SEQUENCE</scope>
    <source>
        <strain evidence="1">165-86</strain>
    </source>
</reference>
<sequence>MDLVIKQHIKAVIGFRRSIEQSLEQPSRISSEYEPSSQKRRKMPLKKLTYDISY</sequence>
<accession>A0A738CSJ5</accession>
<dbReference type="Pfam" id="PF15948">
    <property type="entry name" value="DUF4756"/>
    <property type="match status" value="1"/>
</dbReference>
<reference evidence="1" key="2">
    <citation type="submission" date="2018-07" db="EMBL/GenBank/DDBJ databases">
        <authorList>
            <consortium name="NCBI Pathogen Detection Project"/>
        </authorList>
    </citation>
    <scope>NUCLEOTIDE SEQUENCE</scope>
    <source>
        <strain evidence="1">165-86</strain>
    </source>
</reference>